<evidence type="ECO:0000313" key="10">
    <source>
        <dbReference type="Proteomes" id="UP001304650"/>
    </source>
</evidence>
<dbReference type="PANTHER" id="PTHR30193:SF37">
    <property type="entry name" value="INNER MEMBRANE ABC TRANSPORTER PERMEASE PROTEIN YCJO"/>
    <property type="match status" value="1"/>
</dbReference>
<keyword evidence="4 7" id="KW-0812">Transmembrane</keyword>
<dbReference type="EMBL" id="CP130319">
    <property type="protein sequence ID" value="WNR45963.1"/>
    <property type="molecule type" value="Genomic_DNA"/>
</dbReference>
<protein>
    <submittedName>
        <fullName evidence="9">Sugar ABC transporter permease</fullName>
    </submittedName>
</protein>
<comment type="subcellular location">
    <subcellularLocation>
        <location evidence="1 7">Cell membrane</location>
        <topology evidence="1 7">Multi-pass membrane protein</topology>
    </subcellularLocation>
</comment>
<name>A0AA96RK14_9BACL</name>
<evidence type="ECO:0000256" key="4">
    <source>
        <dbReference type="ARBA" id="ARBA00022692"/>
    </source>
</evidence>
<dbReference type="RefSeq" id="WP_314803166.1">
    <property type="nucleotide sequence ID" value="NZ_CP130319.1"/>
</dbReference>
<sequence>MDKFRGLFSMRFLFIIPALCLFSIFVYYPFLGGVFYSFTQWDGVNTPVFIGMKNYMDILQDSQIRQATLNTLYIVFVGIGVSTPLSLLLALGLNRPLKSKHILRTVYYLPSVISLIVVSLVWGNILQYDGILNALLTQAGLGVFVKDWLGTVDTALLSMVSIMVFQSVGYGAVIYLAGLQSIPQDLKEAARMDGASGWYEFWHITLPLLMPSITISTFMSLVGGLKMFDLPFVLTNGGPGYSTTTLALTLYKFLSNLTYGYAAAGGVLFMIMIVIITLLQLNFTRKREVEY</sequence>
<evidence type="ECO:0000313" key="9">
    <source>
        <dbReference type="EMBL" id="WNR45963.1"/>
    </source>
</evidence>
<keyword evidence="6 7" id="KW-0472">Membrane</keyword>
<reference evidence="9" key="1">
    <citation type="submission" date="2022-02" db="EMBL/GenBank/DDBJ databases">
        <title>Paenibacillus sp. MBLB1832 Whole Genome Shotgun Sequencing.</title>
        <authorList>
            <person name="Hwang C.Y."/>
            <person name="Cho E.-S."/>
            <person name="Seo M.-J."/>
        </authorList>
    </citation>
    <scope>NUCLEOTIDE SEQUENCE</scope>
    <source>
        <strain evidence="9">MBLB1832</strain>
    </source>
</reference>
<feature type="transmembrane region" description="Helical" evidence="7">
    <location>
        <begin position="155"/>
        <end position="177"/>
    </location>
</feature>
<dbReference type="InterPro" id="IPR035906">
    <property type="entry name" value="MetI-like_sf"/>
</dbReference>
<proteinExistence type="inferred from homology"/>
<evidence type="ECO:0000256" key="5">
    <source>
        <dbReference type="ARBA" id="ARBA00022989"/>
    </source>
</evidence>
<dbReference type="PROSITE" id="PS50928">
    <property type="entry name" value="ABC_TM1"/>
    <property type="match status" value="1"/>
</dbReference>
<dbReference type="PANTHER" id="PTHR30193">
    <property type="entry name" value="ABC TRANSPORTER PERMEASE PROTEIN"/>
    <property type="match status" value="1"/>
</dbReference>
<keyword evidence="3" id="KW-1003">Cell membrane</keyword>
<dbReference type="GO" id="GO:0005886">
    <property type="term" value="C:plasma membrane"/>
    <property type="evidence" value="ECO:0007669"/>
    <property type="project" value="UniProtKB-SubCell"/>
</dbReference>
<evidence type="ECO:0000256" key="3">
    <source>
        <dbReference type="ARBA" id="ARBA00022475"/>
    </source>
</evidence>
<feature type="transmembrane region" description="Helical" evidence="7">
    <location>
        <begin position="198"/>
        <end position="222"/>
    </location>
</feature>
<dbReference type="GO" id="GO:0055085">
    <property type="term" value="P:transmembrane transport"/>
    <property type="evidence" value="ECO:0007669"/>
    <property type="project" value="InterPro"/>
</dbReference>
<gene>
    <name evidence="9" type="ORF">MJB10_07665</name>
</gene>
<feature type="transmembrane region" description="Helical" evidence="7">
    <location>
        <begin position="12"/>
        <end position="31"/>
    </location>
</feature>
<dbReference type="CDD" id="cd06261">
    <property type="entry name" value="TM_PBP2"/>
    <property type="match status" value="1"/>
</dbReference>
<evidence type="ECO:0000256" key="7">
    <source>
        <dbReference type="RuleBase" id="RU363032"/>
    </source>
</evidence>
<feature type="transmembrane region" description="Helical" evidence="7">
    <location>
        <begin position="259"/>
        <end position="279"/>
    </location>
</feature>
<dbReference type="InterPro" id="IPR000515">
    <property type="entry name" value="MetI-like"/>
</dbReference>
<evidence type="ECO:0000256" key="6">
    <source>
        <dbReference type="ARBA" id="ARBA00023136"/>
    </source>
</evidence>
<dbReference type="Pfam" id="PF00528">
    <property type="entry name" value="BPD_transp_1"/>
    <property type="match status" value="1"/>
</dbReference>
<dbReference type="InterPro" id="IPR051393">
    <property type="entry name" value="ABC_transporter_permease"/>
</dbReference>
<organism evidence="9 10">
    <name type="scientific">Paenibacillus roseopurpureus</name>
    <dbReference type="NCBI Taxonomy" id="2918901"/>
    <lineage>
        <taxon>Bacteria</taxon>
        <taxon>Bacillati</taxon>
        <taxon>Bacillota</taxon>
        <taxon>Bacilli</taxon>
        <taxon>Bacillales</taxon>
        <taxon>Paenibacillaceae</taxon>
        <taxon>Paenibacillus</taxon>
    </lineage>
</organism>
<dbReference type="AlphaFoldDB" id="A0AA96RK14"/>
<feature type="domain" description="ABC transmembrane type-1" evidence="8">
    <location>
        <begin position="68"/>
        <end position="280"/>
    </location>
</feature>
<dbReference type="SUPFAM" id="SSF161098">
    <property type="entry name" value="MetI-like"/>
    <property type="match status" value="1"/>
</dbReference>
<evidence type="ECO:0000256" key="2">
    <source>
        <dbReference type="ARBA" id="ARBA00022448"/>
    </source>
</evidence>
<keyword evidence="10" id="KW-1185">Reference proteome</keyword>
<evidence type="ECO:0000259" key="8">
    <source>
        <dbReference type="PROSITE" id="PS50928"/>
    </source>
</evidence>
<dbReference type="Proteomes" id="UP001304650">
    <property type="component" value="Chromosome"/>
</dbReference>
<dbReference type="Gene3D" id="1.10.3720.10">
    <property type="entry name" value="MetI-like"/>
    <property type="match status" value="1"/>
</dbReference>
<dbReference type="KEGG" id="proo:MJB10_07665"/>
<keyword evidence="5 7" id="KW-1133">Transmembrane helix</keyword>
<evidence type="ECO:0000256" key="1">
    <source>
        <dbReference type="ARBA" id="ARBA00004651"/>
    </source>
</evidence>
<comment type="similarity">
    <text evidence="7">Belongs to the binding-protein-dependent transport system permease family.</text>
</comment>
<feature type="transmembrane region" description="Helical" evidence="7">
    <location>
        <begin position="105"/>
        <end position="125"/>
    </location>
</feature>
<accession>A0AA96RK14</accession>
<keyword evidence="2 7" id="KW-0813">Transport</keyword>
<feature type="transmembrane region" description="Helical" evidence="7">
    <location>
        <begin position="72"/>
        <end position="93"/>
    </location>
</feature>